<dbReference type="InterPro" id="IPR017853">
    <property type="entry name" value="GH"/>
</dbReference>
<gene>
    <name evidence="1" type="ORF">LEA_07093</name>
</gene>
<protein>
    <submittedName>
        <fullName evidence="1">Endo-beta-N-acetylglucosaminidase</fullName>
    </submittedName>
</protein>
<name>K1TF34_9ZZZZ</name>
<dbReference type="AlphaFoldDB" id="K1TF34"/>
<evidence type="ECO:0000313" key="1">
    <source>
        <dbReference type="EMBL" id="EKC71762.1"/>
    </source>
</evidence>
<reference evidence="1" key="1">
    <citation type="journal article" date="2013" name="Environ. Microbiol.">
        <title>Microbiota from the distal guts of lean and obese adolescents exhibit partial functional redundancy besides clear differences in community structure.</title>
        <authorList>
            <person name="Ferrer M."/>
            <person name="Ruiz A."/>
            <person name="Lanza F."/>
            <person name="Haange S.B."/>
            <person name="Oberbach A."/>
            <person name="Till H."/>
            <person name="Bargiela R."/>
            <person name="Campoy C."/>
            <person name="Segura M.T."/>
            <person name="Richter M."/>
            <person name="von Bergen M."/>
            <person name="Seifert J."/>
            <person name="Suarez A."/>
        </authorList>
    </citation>
    <scope>NUCLEOTIDE SEQUENCE</scope>
</reference>
<dbReference type="SUPFAM" id="SSF51445">
    <property type="entry name" value="(Trans)glycosidases"/>
    <property type="match status" value="1"/>
</dbReference>
<comment type="caution">
    <text evidence="1">The sequence shown here is derived from an EMBL/GenBank/DDBJ whole genome shotgun (WGS) entry which is preliminary data.</text>
</comment>
<proteinExistence type="predicted"/>
<sequence length="261" mass="28645">MCNIETAKICSDRYYPTLYLSSDVNAVLSDPGQYIRPLQEKNIRVLLTVSGGNQGVGVSNLGTGQADILADLLAYTVEYYGLDGINLDDQNASYGSNSYFPNIIDNSYSNIITMLRSKLDTKFPGEHKLITVYETGLSSSLSEYALSALDYKFNYYSGTGTYVYPTNLSNSKWSAQALNLNTVYNPIALTQINNRSAQSRTDGMGAIFTKDLRIKTEQDPLPALLKIGNGAFLDSVTYNGNAYSKNWTGVSRIISSSDIND</sequence>
<dbReference type="Gene3D" id="3.20.20.80">
    <property type="entry name" value="Glycosidases"/>
    <property type="match status" value="1"/>
</dbReference>
<organism evidence="1">
    <name type="scientific">human gut metagenome</name>
    <dbReference type="NCBI Taxonomy" id="408170"/>
    <lineage>
        <taxon>unclassified sequences</taxon>
        <taxon>metagenomes</taxon>
        <taxon>organismal metagenomes</taxon>
    </lineage>
</organism>
<dbReference type="EMBL" id="AJWY01004657">
    <property type="protein sequence ID" value="EKC71762.1"/>
    <property type="molecule type" value="Genomic_DNA"/>
</dbReference>
<accession>K1TF34</accession>